<dbReference type="FunCoup" id="G8JX36">
    <property type="interactions" value="1054"/>
</dbReference>
<sequence>MSSSSNSVDNYEDLSEQGIEGVSSWGANMEEEANKQHEEQQIQQEEQETEQGDGGDGGDRGAEQTGEGEDILMESSSEMDMLGGGRGVSEEQRRYGELELESYGNLEDEGSNTDLVSNSAGLDFAAGVDGMDDVLLGVVDEQSAEAGYAAGAETESGETAEAGNLGLEGEEDREQSELSEQRKTVEEESVLQQSLDEDDVASFSEESRQQEKAVDDGISDALPKESMGEEMDMGHKEQTGTVDDIKEEFEAINKNDAKAEDEDDNEMDTIRESNKAQSKGEEAEPEYVVPQTHEIVIPSYAKWFHLNKIHEIEKKSLPEFFINRIPSKTPQVYVKYRNFMVNSYRLNPNEYFTFTSARRNLCGDAGSIFRVHKFLSKWGLINYQVDSKLKPKAVEPPFTGEYATRHDAPRGLFPFQSYKPAVQIPDMSRLKKMMTQLKDPVLHVDEESQSELKIEDDQDKLTNGKRLSNGTAGSSFKPPKKPRLEDMIDKNWTKEEVLKLLKSLQQYGADWLQVSKDVGNKTPEQCILRFLQLPIEDNFLDDQETLGPLKYGAHLPFSKADNPVMSTLAFLIGLVDPKTIQSMTQRAIKMVGDNEIDSKRDPDETIASTVKEATEVAVSTLGFRSHVFASNEERQINSITNELINTQLKKVDLKLKLLDTMEKSLEMERKALQKQQEEVFVQKFSFSRHVANMLEKFDNILNEYPDPDRLREHMESLKKMVTNPPTFSIGPTSDQTPGSASNGPNQTPLTAANEASVTSFDESHVKPVSMDAPQLYRYWSG</sequence>
<dbReference type="PANTHER" id="PTHR12802">
    <property type="entry name" value="SWI/SNF COMPLEX-RELATED"/>
    <property type="match status" value="1"/>
</dbReference>
<feature type="domain" description="SANT" evidence="9">
    <location>
        <begin position="487"/>
        <end position="538"/>
    </location>
</feature>
<evidence type="ECO:0000256" key="2">
    <source>
        <dbReference type="ARBA" id="ARBA00023125"/>
    </source>
</evidence>
<feature type="compositionally biased region" description="Basic and acidic residues" evidence="6">
    <location>
        <begin position="268"/>
        <end position="282"/>
    </location>
</feature>
<dbReference type="SMART" id="SM00717">
    <property type="entry name" value="SANT"/>
    <property type="match status" value="1"/>
</dbReference>
<dbReference type="FunFam" id="1.10.10.10:FF:000020">
    <property type="entry name" value="SWI/SNF complex subunit SMARCC2 isoform c"/>
    <property type="match status" value="1"/>
</dbReference>
<evidence type="ECO:0000313" key="11">
    <source>
        <dbReference type="Proteomes" id="UP000006790"/>
    </source>
</evidence>
<feature type="coiled-coil region" evidence="5">
    <location>
        <begin position="629"/>
        <end position="678"/>
    </location>
</feature>
<dbReference type="GO" id="GO:0006338">
    <property type="term" value="P:chromatin remodeling"/>
    <property type="evidence" value="ECO:0007669"/>
    <property type="project" value="EnsemblFungi"/>
</dbReference>
<feature type="domain" description="Myb-like" evidence="7">
    <location>
        <begin position="484"/>
        <end position="534"/>
    </location>
</feature>
<dbReference type="InterPro" id="IPR036388">
    <property type="entry name" value="WH-like_DNA-bd_sf"/>
</dbReference>
<dbReference type="Gene3D" id="1.10.10.60">
    <property type="entry name" value="Homeodomain-like"/>
    <property type="match status" value="1"/>
</dbReference>
<dbReference type="GO" id="GO:0003677">
    <property type="term" value="F:DNA binding"/>
    <property type="evidence" value="ECO:0007669"/>
    <property type="project" value="UniProtKB-KW"/>
</dbReference>
<dbReference type="PROSITE" id="PS50934">
    <property type="entry name" value="SWIRM"/>
    <property type="match status" value="1"/>
</dbReference>
<dbReference type="InterPro" id="IPR001005">
    <property type="entry name" value="SANT/Myb"/>
</dbReference>
<feature type="compositionally biased region" description="Polar residues" evidence="6">
    <location>
        <begin position="465"/>
        <end position="474"/>
    </location>
</feature>
<dbReference type="GO" id="GO:0005829">
    <property type="term" value="C:cytosol"/>
    <property type="evidence" value="ECO:0007669"/>
    <property type="project" value="EnsemblFungi"/>
</dbReference>
<evidence type="ECO:0000313" key="10">
    <source>
        <dbReference type="EMBL" id="AET41410.1"/>
    </source>
</evidence>
<feature type="region of interest" description="Disordered" evidence="6">
    <location>
        <begin position="146"/>
        <end position="287"/>
    </location>
</feature>
<feature type="region of interest" description="Disordered" evidence="6">
    <location>
        <begin position="446"/>
        <end position="484"/>
    </location>
</feature>
<evidence type="ECO:0000256" key="1">
    <source>
        <dbReference type="ARBA" id="ARBA00023015"/>
    </source>
</evidence>
<dbReference type="STRING" id="931890.G8JX36"/>
<dbReference type="GO" id="GO:0031496">
    <property type="term" value="P:positive regulation of mating type switching"/>
    <property type="evidence" value="ECO:0007669"/>
    <property type="project" value="EnsemblFungi"/>
</dbReference>
<reference evidence="11" key="1">
    <citation type="journal article" date="2012" name="G3 (Bethesda)">
        <title>Pichia sorbitophila, an interspecies yeast hybrid reveals early steps of genome resolution following polyploidization.</title>
        <authorList>
            <person name="Leh Louis V."/>
            <person name="Despons L."/>
            <person name="Friedrich A."/>
            <person name="Martin T."/>
            <person name="Durrens P."/>
            <person name="Casaregola S."/>
            <person name="Neuveglise C."/>
            <person name="Fairhead C."/>
            <person name="Marck C."/>
            <person name="Cruz J.A."/>
            <person name="Straub M.L."/>
            <person name="Kugler V."/>
            <person name="Sacerdot C."/>
            <person name="Uzunov Z."/>
            <person name="Thierry A."/>
            <person name="Weiss S."/>
            <person name="Bleykasten C."/>
            <person name="De Montigny J."/>
            <person name="Jacques N."/>
            <person name="Jung P."/>
            <person name="Lemaire M."/>
            <person name="Mallet S."/>
            <person name="Morel G."/>
            <person name="Richard G.F."/>
            <person name="Sarkar A."/>
            <person name="Savel G."/>
            <person name="Schacherer J."/>
            <person name="Seret M.L."/>
            <person name="Talla E."/>
            <person name="Samson G."/>
            <person name="Jubin C."/>
            <person name="Poulain J."/>
            <person name="Vacherie B."/>
            <person name="Barbe V."/>
            <person name="Pelletier E."/>
            <person name="Sherman D.J."/>
            <person name="Westhof E."/>
            <person name="Weissenbach J."/>
            <person name="Baret P.V."/>
            <person name="Wincker P."/>
            <person name="Gaillardin C."/>
            <person name="Dujon B."/>
            <person name="Souciet J.L."/>
        </authorList>
    </citation>
    <scope>NUCLEOTIDE SEQUENCE [LARGE SCALE GENOMIC DNA]</scope>
    <source>
        <strain evidence="11">CBS 270.75 / DBVPG 7215 / KCTC 17166 / NRRL Y-17582</strain>
    </source>
</reference>
<name>G8JX36_ERECY</name>
<proteinExistence type="predicted"/>
<dbReference type="PROSITE" id="PS51293">
    <property type="entry name" value="SANT"/>
    <property type="match status" value="1"/>
</dbReference>
<evidence type="ECO:0000256" key="6">
    <source>
        <dbReference type="SAM" id="MobiDB-lite"/>
    </source>
</evidence>
<dbReference type="AlphaFoldDB" id="G8JX36"/>
<dbReference type="GeneID" id="11472693"/>
<dbReference type="PROSITE" id="PS50090">
    <property type="entry name" value="MYB_LIKE"/>
    <property type="match status" value="1"/>
</dbReference>
<dbReference type="Proteomes" id="UP000006790">
    <property type="component" value="Chromosome 8"/>
</dbReference>
<feature type="compositionally biased region" description="Polar residues" evidence="6">
    <location>
        <begin position="723"/>
        <end position="760"/>
    </location>
</feature>
<dbReference type="HOGENOM" id="CLU_004447_2_1_1"/>
<feature type="region of interest" description="Disordered" evidence="6">
    <location>
        <begin position="1"/>
        <end position="96"/>
    </location>
</feature>
<keyword evidence="2" id="KW-0238">DNA-binding</keyword>
<feature type="compositionally biased region" description="Basic and acidic residues" evidence="6">
    <location>
        <begin position="446"/>
        <end position="462"/>
    </location>
</feature>
<dbReference type="Gene3D" id="1.10.10.10">
    <property type="entry name" value="Winged helix-like DNA-binding domain superfamily/Winged helix DNA-binding domain"/>
    <property type="match status" value="1"/>
</dbReference>
<dbReference type="InterPro" id="IPR007526">
    <property type="entry name" value="SWIRM"/>
</dbReference>
<evidence type="ECO:0000256" key="5">
    <source>
        <dbReference type="SAM" id="Coils"/>
    </source>
</evidence>
<dbReference type="InterPro" id="IPR009057">
    <property type="entry name" value="Homeodomain-like_sf"/>
</dbReference>
<dbReference type="EMBL" id="CP002504">
    <property type="protein sequence ID" value="AET41410.1"/>
    <property type="molecule type" value="Genomic_DNA"/>
</dbReference>
<evidence type="ECO:0000259" key="8">
    <source>
        <dbReference type="PROSITE" id="PS50934"/>
    </source>
</evidence>
<evidence type="ECO:0000256" key="3">
    <source>
        <dbReference type="ARBA" id="ARBA00023163"/>
    </source>
</evidence>
<feature type="compositionally biased region" description="Basic and acidic residues" evidence="6">
    <location>
        <begin position="175"/>
        <end position="186"/>
    </location>
</feature>
<dbReference type="Pfam" id="PF16495">
    <property type="entry name" value="SWIRM-assoc_1"/>
    <property type="match status" value="1"/>
</dbReference>
<keyword evidence="3" id="KW-0804">Transcription</keyword>
<keyword evidence="5" id="KW-0175">Coiled coil</keyword>
<feature type="domain" description="SWIRM" evidence="8">
    <location>
        <begin position="295"/>
        <end position="392"/>
    </location>
</feature>
<dbReference type="FunFam" id="1.10.10.60:FF:000014">
    <property type="entry name" value="SWI/SNF complex subunit SMARCC2 isoform C"/>
    <property type="match status" value="1"/>
</dbReference>
<dbReference type="Pfam" id="PF00249">
    <property type="entry name" value="Myb_DNA-binding"/>
    <property type="match status" value="1"/>
</dbReference>
<dbReference type="GO" id="GO:0042393">
    <property type="term" value="F:histone binding"/>
    <property type="evidence" value="ECO:0007669"/>
    <property type="project" value="EnsemblFungi"/>
</dbReference>
<dbReference type="Pfam" id="PF04433">
    <property type="entry name" value="SWIRM"/>
    <property type="match status" value="1"/>
</dbReference>
<evidence type="ECO:0000259" key="9">
    <source>
        <dbReference type="PROSITE" id="PS51293"/>
    </source>
</evidence>
<evidence type="ECO:0000256" key="4">
    <source>
        <dbReference type="ARBA" id="ARBA00023242"/>
    </source>
</evidence>
<dbReference type="SUPFAM" id="SSF46689">
    <property type="entry name" value="Homeodomain-like"/>
    <property type="match status" value="2"/>
</dbReference>
<dbReference type="InterPro" id="IPR032451">
    <property type="entry name" value="SMARCC_C"/>
</dbReference>
<dbReference type="InParanoid" id="G8JX36"/>
<evidence type="ECO:0000259" key="7">
    <source>
        <dbReference type="PROSITE" id="PS50090"/>
    </source>
</evidence>
<keyword evidence="11" id="KW-1185">Reference proteome</keyword>
<gene>
    <name evidence="10" type="ordered locus">Ecym_8116</name>
</gene>
<feature type="compositionally biased region" description="Basic and acidic residues" evidence="6">
    <location>
        <begin position="248"/>
        <end position="258"/>
    </location>
</feature>
<organism evidence="10 11">
    <name type="scientific">Eremothecium cymbalariae (strain CBS 270.75 / DBVPG 7215 / KCTC 17166 / NRRL Y-17582)</name>
    <name type="common">Yeast</name>
    <dbReference type="NCBI Taxonomy" id="931890"/>
    <lineage>
        <taxon>Eukaryota</taxon>
        <taxon>Fungi</taxon>
        <taxon>Dikarya</taxon>
        <taxon>Ascomycota</taxon>
        <taxon>Saccharomycotina</taxon>
        <taxon>Saccharomycetes</taxon>
        <taxon>Saccharomycetales</taxon>
        <taxon>Saccharomycetaceae</taxon>
        <taxon>Eremothecium</taxon>
    </lineage>
</organism>
<keyword evidence="1" id="KW-0805">Transcription regulation</keyword>
<feature type="compositionally biased region" description="Basic and acidic residues" evidence="6">
    <location>
        <begin position="205"/>
        <end position="215"/>
    </location>
</feature>
<feature type="compositionally biased region" description="Basic and acidic residues" evidence="6">
    <location>
        <begin position="222"/>
        <end position="238"/>
    </location>
</feature>
<dbReference type="CDD" id="cd00167">
    <property type="entry name" value="SANT"/>
    <property type="match status" value="1"/>
</dbReference>
<dbReference type="eggNOG" id="KOG1279">
    <property type="taxonomic scope" value="Eukaryota"/>
</dbReference>
<dbReference type="RefSeq" id="XP_003648227.1">
    <property type="nucleotide sequence ID" value="XM_003648179.1"/>
</dbReference>
<protein>
    <recommendedName>
        <fullName evidence="12">SWIRM domain-containing protein</fullName>
    </recommendedName>
</protein>
<dbReference type="InterPro" id="IPR017884">
    <property type="entry name" value="SANT_dom"/>
</dbReference>
<dbReference type="GO" id="GO:0016514">
    <property type="term" value="C:SWI/SNF complex"/>
    <property type="evidence" value="ECO:0007669"/>
    <property type="project" value="EnsemblFungi"/>
</dbReference>
<feature type="region of interest" description="Disordered" evidence="6">
    <location>
        <begin position="722"/>
        <end position="764"/>
    </location>
</feature>
<dbReference type="OMA" id="GNTQPMA"/>
<dbReference type="KEGG" id="erc:Ecym_8116"/>
<feature type="compositionally biased region" description="Low complexity" evidence="6">
    <location>
        <begin position="146"/>
        <end position="167"/>
    </location>
</feature>
<evidence type="ECO:0008006" key="12">
    <source>
        <dbReference type="Google" id="ProtNLM"/>
    </source>
</evidence>
<accession>G8JX36</accession>
<dbReference type="GO" id="GO:0045944">
    <property type="term" value="P:positive regulation of transcription by RNA polymerase II"/>
    <property type="evidence" value="ECO:0007669"/>
    <property type="project" value="EnsemblFungi"/>
</dbReference>
<dbReference type="OrthoDB" id="118550at2759"/>
<dbReference type="PANTHER" id="PTHR12802:SF41">
    <property type="entry name" value="BRAHMA ASSOCIATED PROTEIN 155 KDA"/>
    <property type="match status" value="1"/>
</dbReference>
<keyword evidence="4" id="KW-0539">Nucleus</keyword>